<reference evidence="10 11" key="1">
    <citation type="submission" date="2016-10" db="EMBL/GenBank/DDBJ databases">
        <authorList>
            <person name="de Groot N.N."/>
        </authorList>
    </citation>
    <scope>NUCLEOTIDE SEQUENCE [LARGE SCALE GENOMIC DNA]</scope>
    <source>
        <strain evidence="10 11">AA1</strain>
    </source>
</reference>
<dbReference type="InterPro" id="IPR013767">
    <property type="entry name" value="PAS_fold"/>
</dbReference>
<dbReference type="Gene3D" id="3.30.450.20">
    <property type="entry name" value="PAS domain"/>
    <property type="match status" value="1"/>
</dbReference>
<dbReference type="CDD" id="cd00009">
    <property type="entry name" value="AAA"/>
    <property type="match status" value="1"/>
</dbReference>
<evidence type="ECO:0000256" key="7">
    <source>
        <dbReference type="ARBA" id="ARBA00029500"/>
    </source>
</evidence>
<dbReference type="Gene3D" id="1.10.10.60">
    <property type="entry name" value="Homeodomain-like"/>
    <property type="match status" value="1"/>
</dbReference>
<dbReference type="InterPro" id="IPR058031">
    <property type="entry name" value="AAA_lid_NorR"/>
</dbReference>
<evidence type="ECO:0000256" key="6">
    <source>
        <dbReference type="ARBA" id="ARBA00023163"/>
    </source>
</evidence>
<keyword evidence="1" id="KW-0547">Nucleotide-binding</keyword>
<evidence type="ECO:0000256" key="4">
    <source>
        <dbReference type="ARBA" id="ARBA00023015"/>
    </source>
</evidence>
<evidence type="ECO:0000313" key="11">
    <source>
        <dbReference type="Proteomes" id="UP000198870"/>
    </source>
</evidence>
<dbReference type="InterPro" id="IPR000014">
    <property type="entry name" value="PAS"/>
</dbReference>
<dbReference type="GO" id="GO:0006355">
    <property type="term" value="P:regulation of DNA-templated transcription"/>
    <property type="evidence" value="ECO:0007669"/>
    <property type="project" value="InterPro"/>
</dbReference>
<dbReference type="SUPFAM" id="SSF46689">
    <property type="entry name" value="Homeodomain-like"/>
    <property type="match status" value="1"/>
</dbReference>
<dbReference type="Pfam" id="PF00158">
    <property type="entry name" value="Sigma54_activat"/>
    <property type="match status" value="1"/>
</dbReference>
<dbReference type="PROSITE" id="PS50045">
    <property type="entry name" value="SIGMA54_INTERACT_4"/>
    <property type="match status" value="1"/>
</dbReference>
<dbReference type="Pfam" id="PF25601">
    <property type="entry name" value="AAA_lid_14"/>
    <property type="match status" value="1"/>
</dbReference>
<dbReference type="InterPro" id="IPR025662">
    <property type="entry name" value="Sigma_54_int_dom_ATP-bd_1"/>
</dbReference>
<keyword evidence="6" id="KW-0804">Transcription</keyword>
<keyword evidence="2" id="KW-0058">Aromatic hydrocarbons catabolism</keyword>
<dbReference type="InterPro" id="IPR025944">
    <property type="entry name" value="Sigma_54_int_dom_CS"/>
</dbReference>
<dbReference type="InterPro" id="IPR030828">
    <property type="entry name" value="HTH_TyrR"/>
</dbReference>
<dbReference type="GO" id="GO:0003677">
    <property type="term" value="F:DNA binding"/>
    <property type="evidence" value="ECO:0007669"/>
    <property type="project" value="UniProtKB-KW"/>
</dbReference>
<dbReference type="PROSITE" id="PS00688">
    <property type="entry name" value="SIGMA54_INTERACT_3"/>
    <property type="match status" value="1"/>
</dbReference>
<accession>A0A1G5FWM6</accession>
<dbReference type="EMBL" id="FMUX01000009">
    <property type="protein sequence ID" value="SCY43260.1"/>
    <property type="molecule type" value="Genomic_DNA"/>
</dbReference>
<dbReference type="SUPFAM" id="SSF52540">
    <property type="entry name" value="P-loop containing nucleoside triphosphate hydrolases"/>
    <property type="match status" value="1"/>
</dbReference>
<organism evidence="10 11">
    <name type="scientific">Desulfoluna spongiiphila</name>
    <dbReference type="NCBI Taxonomy" id="419481"/>
    <lineage>
        <taxon>Bacteria</taxon>
        <taxon>Pseudomonadati</taxon>
        <taxon>Thermodesulfobacteriota</taxon>
        <taxon>Desulfobacteria</taxon>
        <taxon>Desulfobacterales</taxon>
        <taxon>Desulfolunaceae</taxon>
        <taxon>Desulfoluna</taxon>
    </lineage>
</organism>
<evidence type="ECO:0000259" key="9">
    <source>
        <dbReference type="PROSITE" id="PS50112"/>
    </source>
</evidence>
<evidence type="ECO:0000313" key="10">
    <source>
        <dbReference type="EMBL" id="SCY43260.1"/>
    </source>
</evidence>
<dbReference type="Gene3D" id="3.40.50.300">
    <property type="entry name" value="P-loop containing nucleotide triphosphate hydrolases"/>
    <property type="match status" value="1"/>
</dbReference>
<dbReference type="STRING" id="419481.SAMN05216233_10923"/>
<dbReference type="CDD" id="cd00130">
    <property type="entry name" value="PAS"/>
    <property type="match status" value="1"/>
</dbReference>
<dbReference type="SMART" id="SM00091">
    <property type="entry name" value="PAS"/>
    <property type="match status" value="1"/>
</dbReference>
<dbReference type="PROSITE" id="PS50112">
    <property type="entry name" value="PAS"/>
    <property type="match status" value="1"/>
</dbReference>
<dbReference type="SMART" id="SM00382">
    <property type="entry name" value="AAA"/>
    <property type="match status" value="1"/>
</dbReference>
<dbReference type="PANTHER" id="PTHR32071">
    <property type="entry name" value="TRANSCRIPTIONAL REGULATORY PROTEIN"/>
    <property type="match status" value="1"/>
</dbReference>
<dbReference type="InterPro" id="IPR003593">
    <property type="entry name" value="AAA+_ATPase"/>
</dbReference>
<dbReference type="Pfam" id="PF18024">
    <property type="entry name" value="HTH_50"/>
    <property type="match status" value="1"/>
</dbReference>
<dbReference type="NCBIfam" id="TIGR00229">
    <property type="entry name" value="sensory_box"/>
    <property type="match status" value="1"/>
</dbReference>
<dbReference type="InterPro" id="IPR027417">
    <property type="entry name" value="P-loop_NTPase"/>
</dbReference>
<name>A0A1G5FWM6_9BACT</name>
<dbReference type="PROSITE" id="PS00676">
    <property type="entry name" value="SIGMA54_INTERACT_2"/>
    <property type="match status" value="1"/>
</dbReference>
<feature type="domain" description="Sigma-54 factor interaction" evidence="8">
    <location>
        <begin position="141"/>
        <end position="371"/>
    </location>
</feature>
<keyword evidence="3" id="KW-0067">ATP-binding</keyword>
<evidence type="ECO:0000256" key="2">
    <source>
        <dbReference type="ARBA" id="ARBA00022797"/>
    </source>
</evidence>
<keyword evidence="4" id="KW-0805">Transcription regulation</keyword>
<dbReference type="InterPro" id="IPR035965">
    <property type="entry name" value="PAS-like_dom_sf"/>
</dbReference>
<evidence type="ECO:0000259" key="8">
    <source>
        <dbReference type="PROSITE" id="PS50045"/>
    </source>
</evidence>
<dbReference type="AlphaFoldDB" id="A0A1G5FWM6"/>
<sequence>MEDILHSSSDGIWIWDAFGRVIAVNKKAEEFGGITAESLIGRCYIELIQDGLYDRSVAHDIFRSRCRGVTQAASLRTGVRTINTGTPYVNDRGEIVRIVVKEKEISHLDDEAVRSEVSRIRSGFGEAFGDPGVVSMGRYEVVAKSPLYRRLLERSFKLADAGVSRLLVLGESGTGKGLLARLIHEKSRRKDHPFVQLNCAAVPENLLESELFGYDGGAFTSARTQGKEGLFEAANGGTLFLDEIGTLPLPLQAKLLKYLDDFEVTRLGSTRVQKVDCTVVAATNCDLKASVKQGRFREDLYYRLNGFSLTIPSLRQRPEDIAGLLDHYIERYNRQYRLCRYPSRGLLDQLYDYPFPGNVRELKNIARQIVVLGECDFLESSPSGLKGLNPSGDSQKDLKGKMDAYEKELLRQAASMHRTTREVGEYLGIDQSSVVRKLKKHGLTMPAGKRR</sequence>
<keyword evidence="5" id="KW-0238">DNA-binding</keyword>
<protein>
    <recommendedName>
        <fullName evidence="7">HTH-type transcriptional regulatory protein TyrR</fullName>
    </recommendedName>
</protein>
<dbReference type="InterPro" id="IPR025943">
    <property type="entry name" value="Sigma_54_int_dom_ATP-bd_2"/>
</dbReference>
<dbReference type="InterPro" id="IPR009057">
    <property type="entry name" value="Homeodomain-like_sf"/>
</dbReference>
<dbReference type="Proteomes" id="UP000198870">
    <property type="component" value="Unassembled WGS sequence"/>
</dbReference>
<feature type="domain" description="PAS" evidence="9">
    <location>
        <begin position="1"/>
        <end position="42"/>
    </location>
</feature>
<gene>
    <name evidence="10" type="ORF">SAMN05216233_10923</name>
</gene>
<dbReference type="FunFam" id="3.40.50.300:FF:000006">
    <property type="entry name" value="DNA-binding transcriptional regulator NtrC"/>
    <property type="match status" value="1"/>
</dbReference>
<dbReference type="PROSITE" id="PS00675">
    <property type="entry name" value="SIGMA54_INTERACT_1"/>
    <property type="match status" value="1"/>
</dbReference>
<dbReference type="GO" id="GO:0005524">
    <property type="term" value="F:ATP binding"/>
    <property type="evidence" value="ECO:0007669"/>
    <property type="project" value="UniProtKB-KW"/>
</dbReference>
<evidence type="ECO:0000256" key="5">
    <source>
        <dbReference type="ARBA" id="ARBA00023125"/>
    </source>
</evidence>
<evidence type="ECO:0000256" key="3">
    <source>
        <dbReference type="ARBA" id="ARBA00022840"/>
    </source>
</evidence>
<keyword evidence="11" id="KW-1185">Reference proteome</keyword>
<dbReference type="Gene3D" id="1.10.8.60">
    <property type="match status" value="1"/>
</dbReference>
<dbReference type="SUPFAM" id="SSF55785">
    <property type="entry name" value="PYP-like sensor domain (PAS domain)"/>
    <property type="match status" value="1"/>
</dbReference>
<dbReference type="InterPro" id="IPR002078">
    <property type="entry name" value="Sigma_54_int"/>
</dbReference>
<dbReference type="Pfam" id="PF00989">
    <property type="entry name" value="PAS"/>
    <property type="match status" value="1"/>
</dbReference>
<evidence type="ECO:0000256" key="1">
    <source>
        <dbReference type="ARBA" id="ARBA00022741"/>
    </source>
</evidence>
<proteinExistence type="predicted"/>